<dbReference type="EMBL" id="ADFV01057852">
    <property type="status" value="NOT_ANNOTATED_CDS"/>
    <property type="molecule type" value="Genomic_DNA"/>
</dbReference>
<dbReference type="Ensembl" id="ENSNLET00000059072.1">
    <property type="protein sequence ID" value="ENSNLEP00000025490.1"/>
    <property type="gene ID" value="ENSNLEG00000007497.2"/>
</dbReference>
<evidence type="ECO:0000313" key="3">
    <source>
        <dbReference type="Ensembl" id="ENSNLEP00000025490.1"/>
    </source>
</evidence>
<dbReference type="InterPro" id="IPR013937">
    <property type="entry name" value="Sorting_nexin_C"/>
</dbReference>
<reference evidence="3" key="2">
    <citation type="submission" date="2025-08" db="UniProtKB">
        <authorList>
            <consortium name="Ensembl"/>
        </authorList>
    </citation>
    <scope>IDENTIFICATION</scope>
</reference>
<dbReference type="GeneTree" id="ENSGT00950000182856"/>
<reference evidence="3" key="3">
    <citation type="submission" date="2025-09" db="UniProtKB">
        <authorList>
            <consortium name="Ensembl"/>
        </authorList>
    </citation>
    <scope>IDENTIFICATION</scope>
</reference>
<proteinExistence type="predicted"/>
<dbReference type="AlphaFoldDB" id="A0A2I3FXT5"/>
<evidence type="ECO:0000313" key="4">
    <source>
        <dbReference type="Proteomes" id="UP000001073"/>
    </source>
</evidence>
<organism evidence="3 4">
    <name type="scientific">Nomascus leucogenys</name>
    <name type="common">Northern white-cheeked gibbon</name>
    <name type="synonym">Hylobates leucogenys</name>
    <dbReference type="NCBI Taxonomy" id="61853"/>
    <lineage>
        <taxon>Eukaryota</taxon>
        <taxon>Metazoa</taxon>
        <taxon>Chordata</taxon>
        <taxon>Craniata</taxon>
        <taxon>Vertebrata</taxon>
        <taxon>Euteleostomi</taxon>
        <taxon>Mammalia</taxon>
        <taxon>Eutheria</taxon>
        <taxon>Euarchontoglires</taxon>
        <taxon>Primates</taxon>
        <taxon>Haplorrhini</taxon>
        <taxon>Catarrhini</taxon>
        <taxon>Hylobatidae</taxon>
        <taxon>Nomascus</taxon>
    </lineage>
</organism>
<protein>
    <submittedName>
        <fullName evidence="3">Sorting nexin 19</fullName>
    </submittedName>
</protein>
<name>A0A2I3FXT5_NOMLE</name>
<dbReference type="PANTHER" id="PTHR22775">
    <property type="entry name" value="SORTING NEXIN"/>
    <property type="match status" value="1"/>
</dbReference>
<accession>A0A2I3FXT5</accession>
<evidence type="ECO:0000256" key="1">
    <source>
        <dbReference type="SAM" id="MobiDB-lite"/>
    </source>
</evidence>
<feature type="region of interest" description="Disordered" evidence="1">
    <location>
        <begin position="146"/>
        <end position="165"/>
    </location>
</feature>
<sequence>MLALKDFSGKIQPSWEGGWYANALSSLFYHRWLEVQVANLTSPQRWVQYLRLLQESIWPGGVLPKFPRPVRTQEQKLAAEKQALQSLMGVLPDLVVEILGVNKCQLSWGLVLESLQQPLINRHLIYCLGDIILESLDLSASVEESAATTSASDTPGNSKRMGVSS</sequence>
<dbReference type="Proteomes" id="UP000001073">
    <property type="component" value="Chromosome 15"/>
</dbReference>
<dbReference type="Pfam" id="PF08628">
    <property type="entry name" value="Nexin_C"/>
    <property type="match status" value="1"/>
</dbReference>
<keyword evidence="4" id="KW-1185">Reference proteome</keyword>
<evidence type="ECO:0000259" key="2">
    <source>
        <dbReference type="Pfam" id="PF08628"/>
    </source>
</evidence>
<reference evidence="3 4" key="1">
    <citation type="submission" date="2012-10" db="EMBL/GenBank/DDBJ databases">
        <authorList>
            <consortium name="Gibbon Genome Sequencing Consortium"/>
        </authorList>
    </citation>
    <scope>NUCLEOTIDE SEQUENCE [LARGE SCALE GENOMIC DNA]</scope>
</reference>
<dbReference type="EMBL" id="ADFV01057853">
    <property type="status" value="NOT_ANNOTATED_CDS"/>
    <property type="molecule type" value="Genomic_DNA"/>
</dbReference>
<feature type="compositionally biased region" description="Polar residues" evidence="1">
    <location>
        <begin position="153"/>
        <end position="165"/>
    </location>
</feature>
<gene>
    <name evidence="3" type="primary">SNX19</name>
</gene>
<feature type="domain" description="Sorting nexin C-terminal" evidence="2">
    <location>
        <begin position="30"/>
        <end position="118"/>
    </location>
</feature>
<dbReference type="GO" id="GO:0035091">
    <property type="term" value="F:phosphatidylinositol binding"/>
    <property type="evidence" value="ECO:0007669"/>
    <property type="project" value="TreeGrafter"/>
</dbReference>
<dbReference type="PANTHER" id="PTHR22775:SF31">
    <property type="entry name" value="SORTING NEXIN-19"/>
    <property type="match status" value="1"/>
</dbReference>